<keyword evidence="4" id="KW-0067">ATP-binding</keyword>
<keyword evidence="2" id="KW-0547">Nucleotide-binding</keyword>
<protein>
    <submittedName>
        <fullName evidence="6">Protein kinase family protein</fullName>
    </submittedName>
</protein>
<keyword evidence="1" id="KW-0808">Transferase</keyword>
<dbReference type="GO" id="GO:0005829">
    <property type="term" value="C:cytosol"/>
    <property type="evidence" value="ECO:0007669"/>
    <property type="project" value="TreeGrafter"/>
</dbReference>
<organism evidence="6 7">
    <name type="scientific">Lysinibacillus telephonicus</name>
    <dbReference type="NCBI Taxonomy" id="1714840"/>
    <lineage>
        <taxon>Bacteria</taxon>
        <taxon>Bacillati</taxon>
        <taxon>Bacillota</taxon>
        <taxon>Bacilli</taxon>
        <taxon>Bacillales</taxon>
        <taxon>Bacillaceae</taxon>
        <taxon>Lysinibacillus</taxon>
    </lineage>
</organism>
<keyword evidence="7" id="KW-1185">Reference proteome</keyword>
<evidence type="ECO:0000256" key="3">
    <source>
        <dbReference type="ARBA" id="ARBA00022777"/>
    </source>
</evidence>
<name>A0A431UTA6_9BACI</name>
<evidence type="ECO:0000313" key="7">
    <source>
        <dbReference type="Proteomes" id="UP000276349"/>
    </source>
</evidence>
<dbReference type="InterPro" id="IPR000719">
    <property type="entry name" value="Prot_kinase_dom"/>
</dbReference>
<comment type="caution">
    <text evidence="6">The sequence shown here is derived from an EMBL/GenBank/DDBJ whole genome shotgun (WGS) entry which is preliminary data.</text>
</comment>
<feature type="domain" description="Protein kinase" evidence="5">
    <location>
        <begin position="25"/>
        <end position="297"/>
    </location>
</feature>
<dbReference type="GO" id="GO:0005776">
    <property type="term" value="C:autophagosome"/>
    <property type="evidence" value="ECO:0007669"/>
    <property type="project" value="TreeGrafter"/>
</dbReference>
<evidence type="ECO:0000256" key="1">
    <source>
        <dbReference type="ARBA" id="ARBA00022679"/>
    </source>
</evidence>
<dbReference type="PANTHER" id="PTHR24348">
    <property type="entry name" value="SERINE/THREONINE-PROTEIN KINASE UNC-51-RELATED"/>
    <property type="match status" value="1"/>
</dbReference>
<evidence type="ECO:0000256" key="4">
    <source>
        <dbReference type="ARBA" id="ARBA00022840"/>
    </source>
</evidence>
<dbReference type="Gene3D" id="1.10.510.10">
    <property type="entry name" value="Transferase(Phosphotransferase) domain 1"/>
    <property type="match status" value="1"/>
</dbReference>
<evidence type="ECO:0000259" key="5">
    <source>
        <dbReference type="PROSITE" id="PS50011"/>
    </source>
</evidence>
<dbReference type="Pfam" id="PF00069">
    <property type="entry name" value="Pkinase"/>
    <property type="match status" value="1"/>
</dbReference>
<dbReference type="GO" id="GO:0004674">
    <property type="term" value="F:protein serine/threonine kinase activity"/>
    <property type="evidence" value="ECO:0007669"/>
    <property type="project" value="InterPro"/>
</dbReference>
<dbReference type="PANTHER" id="PTHR24348:SF22">
    <property type="entry name" value="NON-SPECIFIC SERINE_THREONINE PROTEIN KINASE"/>
    <property type="match status" value="1"/>
</dbReference>
<dbReference type="GO" id="GO:0042594">
    <property type="term" value="P:response to starvation"/>
    <property type="evidence" value="ECO:0007669"/>
    <property type="project" value="TreeGrafter"/>
</dbReference>
<proteinExistence type="predicted"/>
<evidence type="ECO:0000313" key="6">
    <source>
        <dbReference type="EMBL" id="RTQ92877.1"/>
    </source>
</evidence>
<dbReference type="GO" id="GO:0005524">
    <property type="term" value="F:ATP binding"/>
    <property type="evidence" value="ECO:0007669"/>
    <property type="project" value="UniProtKB-KW"/>
</dbReference>
<keyword evidence="3 6" id="KW-0418">Kinase</keyword>
<dbReference type="InterPro" id="IPR008271">
    <property type="entry name" value="Ser/Thr_kinase_AS"/>
</dbReference>
<dbReference type="PROSITE" id="PS50011">
    <property type="entry name" value="PROTEIN_KINASE_DOM"/>
    <property type="match status" value="1"/>
</dbReference>
<dbReference type="SUPFAM" id="SSF56112">
    <property type="entry name" value="Protein kinase-like (PK-like)"/>
    <property type="match status" value="1"/>
</dbReference>
<dbReference type="InterPro" id="IPR011009">
    <property type="entry name" value="Kinase-like_dom_sf"/>
</dbReference>
<dbReference type="PROSITE" id="PS00108">
    <property type="entry name" value="PROTEIN_KINASE_ST"/>
    <property type="match status" value="1"/>
</dbReference>
<dbReference type="CDD" id="cd00180">
    <property type="entry name" value="PKc"/>
    <property type="match status" value="1"/>
</dbReference>
<evidence type="ECO:0000256" key="2">
    <source>
        <dbReference type="ARBA" id="ARBA00022741"/>
    </source>
</evidence>
<reference evidence="6 7" key="1">
    <citation type="submission" date="2018-12" db="EMBL/GenBank/DDBJ databases">
        <authorList>
            <person name="Yu L."/>
        </authorList>
    </citation>
    <scope>NUCLEOTIDE SEQUENCE [LARGE SCALE GENOMIC DNA]</scope>
    <source>
        <strain evidence="6 7">S5H2222</strain>
    </source>
</reference>
<gene>
    <name evidence="6" type="ORF">EKG35_10700</name>
</gene>
<accession>A0A431UTA6</accession>
<dbReference type="Proteomes" id="UP000276349">
    <property type="component" value="Unassembled WGS sequence"/>
</dbReference>
<dbReference type="EMBL" id="RXNR01000026">
    <property type="protein sequence ID" value="RTQ92877.1"/>
    <property type="molecule type" value="Genomic_DNA"/>
</dbReference>
<sequence length="315" mass="36364">MRGMVLEEIIYEANLNENVQLNETYKILSTISSSDLSIVYLAQVIESGERVVIKEFYPKALVIRDLDGKTLVCGYSTNKKKLNTLKQSFLEEVHFLKILIHPNIIKYIDHFEENETIYLVMEYCEGYTLENYRQQDSFQISAFLKEVYLPLINTLDYVHNQGIIHRDLKPKNIIIDKNGTLKMIDFGSAAYIETNSDRKIFTTKGYSPIEFYSNQSKQGTYSDIYSMAAIFYYILKGKPPADAPSRVIEDSLEPLGSKDYSISPWLLKKIMKSLSLQAAERPNSIASFTPLIKLEYILIKLKNKIQKVEKKPDYQ</sequence>
<dbReference type="SMART" id="SM00220">
    <property type="entry name" value="S_TKc"/>
    <property type="match status" value="1"/>
</dbReference>
<dbReference type="GO" id="GO:0034045">
    <property type="term" value="C:phagophore assembly site membrane"/>
    <property type="evidence" value="ECO:0007669"/>
    <property type="project" value="TreeGrafter"/>
</dbReference>
<dbReference type="AlphaFoldDB" id="A0A431UTA6"/>
<dbReference type="InterPro" id="IPR045269">
    <property type="entry name" value="Atg1-like"/>
</dbReference>
<dbReference type="OrthoDB" id="9788659at2"/>